<accession>X1F004</accession>
<dbReference type="AlphaFoldDB" id="X1F004"/>
<keyword evidence="2" id="KW-0472">Membrane</keyword>
<evidence type="ECO:0000256" key="1">
    <source>
        <dbReference type="SAM" id="MobiDB-lite"/>
    </source>
</evidence>
<reference evidence="3" key="1">
    <citation type="journal article" date="2014" name="Front. Microbiol.">
        <title>High frequency of phylogenetically diverse reductive dehalogenase-homologous genes in deep subseafloor sedimentary metagenomes.</title>
        <authorList>
            <person name="Kawai M."/>
            <person name="Futagami T."/>
            <person name="Toyoda A."/>
            <person name="Takaki Y."/>
            <person name="Nishi S."/>
            <person name="Hori S."/>
            <person name="Arai W."/>
            <person name="Tsubouchi T."/>
            <person name="Morono Y."/>
            <person name="Uchiyama I."/>
            <person name="Ito T."/>
            <person name="Fujiyama A."/>
            <person name="Inagaki F."/>
            <person name="Takami H."/>
        </authorList>
    </citation>
    <scope>NUCLEOTIDE SEQUENCE</scope>
    <source>
        <strain evidence="3">Expedition CK06-06</strain>
    </source>
</reference>
<organism evidence="3">
    <name type="scientific">marine sediment metagenome</name>
    <dbReference type="NCBI Taxonomy" id="412755"/>
    <lineage>
        <taxon>unclassified sequences</taxon>
        <taxon>metagenomes</taxon>
        <taxon>ecological metagenomes</taxon>
    </lineage>
</organism>
<feature type="region of interest" description="Disordered" evidence="1">
    <location>
        <begin position="213"/>
        <end position="240"/>
    </location>
</feature>
<keyword evidence="2" id="KW-1133">Transmembrane helix</keyword>
<name>X1F004_9ZZZZ</name>
<feature type="non-terminal residue" evidence="3">
    <location>
        <position position="240"/>
    </location>
</feature>
<dbReference type="EMBL" id="BART01030097">
    <property type="protein sequence ID" value="GAH14143.1"/>
    <property type="molecule type" value="Genomic_DNA"/>
</dbReference>
<evidence type="ECO:0000313" key="3">
    <source>
        <dbReference type="EMBL" id="GAH14143.1"/>
    </source>
</evidence>
<sequence length="240" mass="26560">MSQVSPKKSKIWPILTLATLAFFLVAGIYFVVAQTRESKRLERALIERYDWASNYTPPIDGSVPPQRVERFIRVRQAVQPNCADYQSILDDLIGLKSIEENQEMPTAKKVSKSIGGVVNVFSVAPKFLEFMETRNRSLLAQEMGLGEYIYIYLAAYGEQLANEPASAYSSMDEAYISPRARDEFVQILGNQLAALEVAGPEGSPEGLVADLRGEIEALEDGSHSSPWPNGPTGRTRESLA</sequence>
<evidence type="ECO:0000256" key="2">
    <source>
        <dbReference type="SAM" id="Phobius"/>
    </source>
</evidence>
<protein>
    <submittedName>
        <fullName evidence="3">Uncharacterized protein</fullName>
    </submittedName>
</protein>
<proteinExistence type="predicted"/>
<feature type="transmembrane region" description="Helical" evidence="2">
    <location>
        <begin position="12"/>
        <end position="33"/>
    </location>
</feature>
<keyword evidence="2" id="KW-0812">Transmembrane</keyword>
<comment type="caution">
    <text evidence="3">The sequence shown here is derived from an EMBL/GenBank/DDBJ whole genome shotgun (WGS) entry which is preliminary data.</text>
</comment>
<gene>
    <name evidence="3" type="ORF">S01H4_52635</name>
</gene>